<proteinExistence type="predicted"/>
<dbReference type="Pfam" id="PF09339">
    <property type="entry name" value="HTH_IclR"/>
    <property type="match status" value="1"/>
</dbReference>
<dbReference type="GO" id="GO:0003677">
    <property type="term" value="F:DNA binding"/>
    <property type="evidence" value="ECO:0007669"/>
    <property type="project" value="UniProtKB-KW"/>
</dbReference>
<name>A0A1X2F275_9MYCO</name>
<dbReference type="InterPro" id="IPR005471">
    <property type="entry name" value="Tscrpt_reg_IclR_N"/>
</dbReference>
<organism evidence="5 6">
    <name type="scientific">Mycolicibacterium wolinskyi</name>
    <dbReference type="NCBI Taxonomy" id="59750"/>
    <lineage>
        <taxon>Bacteria</taxon>
        <taxon>Bacillati</taxon>
        <taxon>Actinomycetota</taxon>
        <taxon>Actinomycetes</taxon>
        <taxon>Mycobacteriales</taxon>
        <taxon>Mycobacteriaceae</taxon>
        <taxon>Mycolicibacterium</taxon>
    </lineage>
</organism>
<protein>
    <recommendedName>
        <fullName evidence="4">IclR-ED domain-containing protein</fullName>
    </recommendedName>
</protein>
<comment type="caution">
    <text evidence="5">The sequence shown here is derived from an EMBL/GenBank/DDBJ whole genome shotgun (WGS) entry which is preliminary data.</text>
</comment>
<evidence type="ECO:0000313" key="5">
    <source>
        <dbReference type="EMBL" id="ORX12522.1"/>
    </source>
</evidence>
<dbReference type="GO" id="GO:0003700">
    <property type="term" value="F:DNA-binding transcription factor activity"/>
    <property type="evidence" value="ECO:0007669"/>
    <property type="project" value="TreeGrafter"/>
</dbReference>
<dbReference type="EMBL" id="LQQA01000029">
    <property type="protein sequence ID" value="ORX12522.1"/>
    <property type="molecule type" value="Genomic_DNA"/>
</dbReference>
<keyword evidence="3" id="KW-0804">Transcription</keyword>
<dbReference type="Gene3D" id="3.30.450.40">
    <property type="match status" value="1"/>
</dbReference>
<evidence type="ECO:0000256" key="3">
    <source>
        <dbReference type="ARBA" id="ARBA00023163"/>
    </source>
</evidence>
<reference evidence="5 6" key="1">
    <citation type="submission" date="2016-01" db="EMBL/GenBank/DDBJ databases">
        <title>The new phylogeny of the genus Mycobacterium.</title>
        <authorList>
            <person name="Tarcisio F."/>
            <person name="Conor M."/>
            <person name="Antonella G."/>
            <person name="Elisabetta G."/>
            <person name="Giulia F.S."/>
            <person name="Sara T."/>
            <person name="Anna F."/>
            <person name="Clotilde B."/>
            <person name="Roberto B."/>
            <person name="Veronica D.S."/>
            <person name="Fabio R."/>
            <person name="Monica P."/>
            <person name="Olivier J."/>
            <person name="Enrico T."/>
            <person name="Nicola S."/>
        </authorList>
    </citation>
    <scope>NUCLEOTIDE SEQUENCE [LARGE SCALE GENOMIC DNA]</scope>
    <source>
        <strain evidence="5 6">ATCC 700010</strain>
    </source>
</reference>
<dbReference type="SUPFAM" id="SSF55781">
    <property type="entry name" value="GAF domain-like"/>
    <property type="match status" value="1"/>
</dbReference>
<evidence type="ECO:0000256" key="2">
    <source>
        <dbReference type="ARBA" id="ARBA00023125"/>
    </source>
</evidence>
<gene>
    <name evidence="5" type="ORF">AWC31_31635</name>
</gene>
<evidence type="ECO:0000259" key="4">
    <source>
        <dbReference type="PROSITE" id="PS51078"/>
    </source>
</evidence>
<dbReference type="PROSITE" id="PS51078">
    <property type="entry name" value="ICLR_ED"/>
    <property type="match status" value="1"/>
</dbReference>
<dbReference type="Pfam" id="PF01614">
    <property type="entry name" value="IclR_C"/>
    <property type="match status" value="1"/>
</dbReference>
<evidence type="ECO:0000256" key="1">
    <source>
        <dbReference type="ARBA" id="ARBA00023015"/>
    </source>
</evidence>
<dbReference type="InterPro" id="IPR036388">
    <property type="entry name" value="WH-like_DNA-bd_sf"/>
</dbReference>
<dbReference type="InterPro" id="IPR029016">
    <property type="entry name" value="GAF-like_dom_sf"/>
</dbReference>
<dbReference type="PANTHER" id="PTHR30136:SF2">
    <property type="entry name" value="TRANSCRIPTIONAL REGULATOR ICLR"/>
    <property type="match status" value="1"/>
</dbReference>
<dbReference type="InterPro" id="IPR050707">
    <property type="entry name" value="HTH_MetabolicPath_Reg"/>
</dbReference>
<dbReference type="InterPro" id="IPR036390">
    <property type="entry name" value="WH_DNA-bd_sf"/>
</dbReference>
<accession>A0A1X2F275</accession>
<dbReference type="SUPFAM" id="SSF46785">
    <property type="entry name" value="Winged helix' DNA-binding domain"/>
    <property type="match status" value="1"/>
</dbReference>
<dbReference type="AlphaFoldDB" id="A0A1X2F275"/>
<dbReference type="GO" id="GO:0045892">
    <property type="term" value="P:negative regulation of DNA-templated transcription"/>
    <property type="evidence" value="ECO:0007669"/>
    <property type="project" value="TreeGrafter"/>
</dbReference>
<keyword evidence="2" id="KW-0238">DNA-binding</keyword>
<keyword evidence="1" id="KW-0805">Transcription regulation</keyword>
<sequence>MLDLFTAETPEWGVTAVAARLQLPKSTTFDVMASLAAIGMLQQTSGDRYRLGWRVLHISRRLMSSSCLDANANRRVAVLAHQLSAVVTIGAWDGQGVVCIANASTDGTEPIVTDAVHISGHTSALGKLLMAQLPWPTVEERIERSGLPKFTEKSVDDVNIFRAQLISARRDGVAMEYGETFPGQSCVAVGIYQRDHRAIAALSISVPTERLLSRSEEYCRIARRTARSLVIQNEVPPG</sequence>
<evidence type="ECO:0000313" key="6">
    <source>
        <dbReference type="Proteomes" id="UP000193964"/>
    </source>
</evidence>
<feature type="domain" description="IclR-ED" evidence="4">
    <location>
        <begin position="54"/>
        <end position="238"/>
    </location>
</feature>
<dbReference type="Proteomes" id="UP000193964">
    <property type="component" value="Unassembled WGS sequence"/>
</dbReference>
<dbReference type="Gene3D" id="1.10.10.10">
    <property type="entry name" value="Winged helix-like DNA-binding domain superfamily/Winged helix DNA-binding domain"/>
    <property type="match status" value="1"/>
</dbReference>
<dbReference type="PANTHER" id="PTHR30136">
    <property type="entry name" value="HELIX-TURN-HELIX TRANSCRIPTIONAL REGULATOR, ICLR FAMILY"/>
    <property type="match status" value="1"/>
</dbReference>
<dbReference type="InterPro" id="IPR014757">
    <property type="entry name" value="Tscrpt_reg_IclR_C"/>
</dbReference>